<accession>A0A9N7JMA6</accession>
<keyword evidence="18" id="KW-1185">Reference proteome</keyword>
<evidence type="ECO:0000313" key="17">
    <source>
        <dbReference type="Proteomes" id="UP000280586"/>
    </source>
</evidence>
<evidence type="ECO:0000313" key="18">
    <source>
        <dbReference type="Proteomes" id="UP001055437"/>
    </source>
</evidence>
<dbReference type="GO" id="GO:0006429">
    <property type="term" value="P:leucyl-tRNA aminoacylation"/>
    <property type="evidence" value="ECO:0007669"/>
    <property type="project" value="UniProtKB-UniRule"/>
</dbReference>
<dbReference type="Gene3D" id="3.40.50.620">
    <property type="entry name" value="HUPs"/>
    <property type="match status" value="2"/>
</dbReference>
<dbReference type="PANTHER" id="PTHR43740">
    <property type="entry name" value="LEUCYL-TRNA SYNTHETASE"/>
    <property type="match status" value="1"/>
</dbReference>
<comment type="similarity">
    <text evidence="1 9 10">Belongs to the class-I aminoacyl-tRNA synthetase family.</text>
</comment>
<dbReference type="InterPro" id="IPR002302">
    <property type="entry name" value="Leu-tRNA-ligase"/>
</dbReference>
<dbReference type="EMBL" id="CP023671">
    <property type="protein sequence ID" value="AYE34945.1"/>
    <property type="molecule type" value="Genomic_DNA"/>
</dbReference>
<comment type="caution">
    <text evidence="9">Lacks conserved residue(s) required for the propagation of feature annotation.</text>
</comment>
<evidence type="ECO:0000256" key="7">
    <source>
        <dbReference type="ARBA" id="ARBA00023146"/>
    </source>
</evidence>
<dbReference type="CDD" id="cd07958">
    <property type="entry name" value="Anticodon_Ia_Leu_BEm"/>
    <property type="match status" value="1"/>
</dbReference>
<dbReference type="InterPro" id="IPR025709">
    <property type="entry name" value="Leu_tRNA-synth_edit"/>
</dbReference>
<sequence>MSNYGTTIDKKWQDKWEETKLYKFDPNKEGEKLYVLEMFSYPSGSQLHAGHWFNYGPVDSWARMKRMQGYNVFQPMGFDAFGLPAENFAIKTGIHPKDSTDKNIVNMEKQLKAMGAMFNWENEVITCNPDYYKWTQWVFLKLYEKGLAYRKKAPVNWCPSCNTVLANEQVVEGACERCSTEVTKKDLTQWFLKITDYADELLEKLDTLDWPEKTIAMQKHWIGKSTGAEVTFKVKDSDLKFDVFTTRVDTLNGVTYVVLAPENPLVDKLTTAENKDSVEKYKDEAKKQSDIERQSLSREKTGVFTGSYAINPINGKEVPVWVGDYVLATYGTGAVMAVPAHDERDFAFATKFNLPIEKVITSKNGKEVELPYCEYGVLVNSGEFDGLTTEEAKIKIVEKLASIGLGSAKVNYRLRDWLVSRQRYWGAPIPMIHCEHCGTVPVPENQLPVELPYNVEFAPDGKSPLAKCEDFINTTCPKCGKPAKREADTLDTFVCSSWYQLRYPDNKNSEKAFDKNIVNKMLPVDKYVGGPEHACMHLLYARFITKALRDMGYLDFDEPFKSLTHQGLILGPDGLKMSKSKGNTISPDDYISEYGSDVFRMYLMFGFAYTEGGAWSDDGLKSVARFVDRIERYLEISREAINSSENNKNTIDKAEKELNFWLHNAIKGVTEDSDKMQFNTAIARMMEFVNALSKYIQEDTKNLDFLKNVIKDFLKILAPFAPHFAEEQWSLFNLPFSIFNEAWPKFDEKALVKDEVEIAIQVNGKIKAKINVSTDLNDEGIKEAALADEKVIAAIDGKNVVKVIVIKGRLVNIVVK</sequence>
<dbReference type="InterPro" id="IPR009080">
    <property type="entry name" value="tRNAsynth_Ia_anticodon-bd"/>
</dbReference>
<dbReference type="KEGG" id="csep:CP523_11265"/>
<dbReference type="GeneID" id="303561263"/>
<evidence type="ECO:0000256" key="6">
    <source>
        <dbReference type="ARBA" id="ARBA00022917"/>
    </source>
</evidence>
<keyword evidence="5 9" id="KW-0067">ATP-binding</keyword>
<dbReference type="SUPFAM" id="SSF47323">
    <property type="entry name" value="Anticodon-binding domain of a subclass of class I aminoacyl-tRNA synthetases"/>
    <property type="match status" value="1"/>
</dbReference>
<evidence type="ECO:0000313" key="16">
    <source>
        <dbReference type="EMBL" id="USS01538.1"/>
    </source>
</evidence>
<feature type="domain" description="Leucyl-tRNA synthetase editing" evidence="14">
    <location>
        <begin position="219"/>
        <end position="400"/>
    </location>
</feature>
<dbReference type="EC" id="6.1.1.4" evidence="9"/>
<evidence type="ECO:0000259" key="13">
    <source>
        <dbReference type="Pfam" id="PF09334"/>
    </source>
</evidence>
<dbReference type="InterPro" id="IPR014729">
    <property type="entry name" value="Rossmann-like_a/b/a_fold"/>
</dbReference>
<evidence type="ECO:0000256" key="8">
    <source>
        <dbReference type="ARBA" id="ARBA00047469"/>
    </source>
</evidence>
<feature type="domain" description="Methionyl/Valyl/Leucyl/Isoleucyl-tRNA synthetase anticodon-binding" evidence="12">
    <location>
        <begin position="662"/>
        <end position="777"/>
    </location>
</feature>
<dbReference type="Pfam" id="PF13603">
    <property type="entry name" value="tRNA-synt_1_2"/>
    <property type="match status" value="1"/>
</dbReference>
<dbReference type="Proteomes" id="UP001055437">
    <property type="component" value="Chromosome"/>
</dbReference>
<organism evidence="15 17">
    <name type="scientific">Clostridium septicum</name>
    <dbReference type="NCBI Taxonomy" id="1504"/>
    <lineage>
        <taxon>Bacteria</taxon>
        <taxon>Bacillati</taxon>
        <taxon>Bacillota</taxon>
        <taxon>Clostridia</taxon>
        <taxon>Eubacteriales</taxon>
        <taxon>Clostridiaceae</taxon>
        <taxon>Clostridium</taxon>
    </lineage>
</organism>
<protein>
    <recommendedName>
        <fullName evidence="9">Leucine--tRNA ligase</fullName>
        <ecNumber evidence="9">6.1.1.4</ecNumber>
    </recommendedName>
    <alternativeName>
        <fullName evidence="9">Leucyl-tRNA synthetase</fullName>
        <shortName evidence="9">LeuRS</shortName>
    </alternativeName>
</protein>
<evidence type="ECO:0000256" key="5">
    <source>
        <dbReference type="ARBA" id="ARBA00022840"/>
    </source>
</evidence>
<dbReference type="Pfam" id="PF09334">
    <property type="entry name" value="tRNA-synt_1g"/>
    <property type="match status" value="1"/>
</dbReference>
<keyword evidence="3 9" id="KW-0436">Ligase</keyword>
<proteinExistence type="inferred from homology"/>
<dbReference type="FunFam" id="3.40.50.620:FF:000003">
    <property type="entry name" value="Leucine--tRNA ligase"/>
    <property type="match status" value="1"/>
</dbReference>
<gene>
    <name evidence="9 16" type="primary">leuS</name>
    <name evidence="15" type="ORF">CP523_11265</name>
    <name evidence="16" type="ORF">NH397_03615</name>
</gene>
<comment type="catalytic activity">
    <reaction evidence="8 9">
        <text>tRNA(Leu) + L-leucine + ATP = L-leucyl-tRNA(Leu) + AMP + diphosphate</text>
        <dbReference type="Rhea" id="RHEA:11688"/>
        <dbReference type="Rhea" id="RHEA-COMP:9613"/>
        <dbReference type="Rhea" id="RHEA-COMP:9622"/>
        <dbReference type="ChEBI" id="CHEBI:30616"/>
        <dbReference type="ChEBI" id="CHEBI:33019"/>
        <dbReference type="ChEBI" id="CHEBI:57427"/>
        <dbReference type="ChEBI" id="CHEBI:78442"/>
        <dbReference type="ChEBI" id="CHEBI:78494"/>
        <dbReference type="ChEBI" id="CHEBI:456215"/>
        <dbReference type="EC" id="6.1.1.4"/>
    </reaction>
</comment>
<keyword evidence="6 9" id="KW-0648">Protein biosynthesis</keyword>
<evidence type="ECO:0000256" key="1">
    <source>
        <dbReference type="ARBA" id="ARBA00005594"/>
    </source>
</evidence>
<dbReference type="SUPFAM" id="SSF50677">
    <property type="entry name" value="ValRS/IleRS/LeuRS editing domain"/>
    <property type="match status" value="1"/>
</dbReference>
<dbReference type="GO" id="GO:0005524">
    <property type="term" value="F:ATP binding"/>
    <property type="evidence" value="ECO:0007669"/>
    <property type="project" value="UniProtKB-UniRule"/>
</dbReference>
<comment type="subcellular location">
    <subcellularLocation>
        <location evidence="9">Cytoplasm</location>
    </subcellularLocation>
</comment>
<dbReference type="HAMAP" id="MF_00049_B">
    <property type="entry name" value="Leu_tRNA_synth_B"/>
    <property type="match status" value="1"/>
</dbReference>
<dbReference type="InterPro" id="IPR015413">
    <property type="entry name" value="Methionyl/Leucyl_tRNA_Synth"/>
</dbReference>
<dbReference type="EMBL" id="CP099799">
    <property type="protein sequence ID" value="USS01538.1"/>
    <property type="molecule type" value="Genomic_DNA"/>
</dbReference>
<dbReference type="InterPro" id="IPR013155">
    <property type="entry name" value="M/V/L/I-tRNA-synth_anticd-bd"/>
</dbReference>
<dbReference type="SUPFAM" id="SSF52374">
    <property type="entry name" value="Nucleotidylyl transferase"/>
    <property type="match status" value="1"/>
</dbReference>
<keyword evidence="7 9" id="KW-0030">Aminoacyl-tRNA synthetase</keyword>
<evidence type="ECO:0000313" key="15">
    <source>
        <dbReference type="EMBL" id="AYE34945.1"/>
    </source>
</evidence>
<dbReference type="RefSeq" id="WP_120140862.1">
    <property type="nucleotide sequence ID" value="NZ_CP023671.1"/>
</dbReference>
<dbReference type="Pfam" id="PF00133">
    <property type="entry name" value="tRNA-synt_1"/>
    <property type="match status" value="1"/>
</dbReference>
<dbReference type="GO" id="GO:0005829">
    <property type="term" value="C:cytosol"/>
    <property type="evidence" value="ECO:0007669"/>
    <property type="project" value="TreeGrafter"/>
</dbReference>
<reference evidence="15 17" key="1">
    <citation type="submission" date="2017-09" db="EMBL/GenBank/DDBJ databases">
        <authorList>
            <person name="Thomas P."/>
            <person name="Seyboldt C."/>
        </authorList>
    </citation>
    <scope>NUCLEOTIDE SEQUENCE [LARGE SCALE GENOMIC DNA]</scope>
    <source>
        <strain evidence="15 17">DSM 7534</strain>
    </source>
</reference>
<dbReference type="FunFam" id="1.10.730.10:FF:000002">
    <property type="entry name" value="Leucine--tRNA ligase"/>
    <property type="match status" value="1"/>
</dbReference>
<dbReference type="FunFam" id="3.40.50.620:FF:000056">
    <property type="entry name" value="Leucine--tRNA ligase"/>
    <property type="match status" value="1"/>
</dbReference>
<dbReference type="Pfam" id="PF08264">
    <property type="entry name" value="Anticodon_1"/>
    <property type="match status" value="1"/>
</dbReference>
<feature type="binding site" evidence="9">
    <location>
        <position position="579"/>
    </location>
    <ligand>
        <name>ATP</name>
        <dbReference type="ChEBI" id="CHEBI:30616"/>
    </ligand>
</feature>
<keyword evidence="2 9" id="KW-0963">Cytoplasm</keyword>
<dbReference type="InterPro" id="IPR002300">
    <property type="entry name" value="aa-tRNA-synth_Ia"/>
</dbReference>
<dbReference type="PRINTS" id="PR00985">
    <property type="entry name" value="TRNASYNTHLEU"/>
</dbReference>
<evidence type="ECO:0000256" key="2">
    <source>
        <dbReference type="ARBA" id="ARBA00022490"/>
    </source>
</evidence>
<dbReference type="InterPro" id="IPR009008">
    <property type="entry name" value="Val/Leu/Ile-tRNA-synth_edit"/>
</dbReference>
<evidence type="ECO:0000259" key="11">
    <source>
        <dbReference type="Pfam" id="PF00133"/>
    </source>
</evidence>
<dbReference type="AlphaFoldDB" id="A0A9N7JMA6"/>
<evidence type="ECO:0000259" key="14">
    <source>
        <dbReference type="Pfam" id="PF13603"/>
    </source>
</evidence>
<feature type="domain" description="Methionyl/Leucyl tRNA synthetase" evidence="13">
    <location>
        <begin position="39"/>
        <end position="186"/>
    </location>
</feature>
<dbReference type="GO" id="GO:0004823">
    <property type="term" value="F:leucine-tRNA ligase activity"/>
    <property type="evidence" value="ECO:0007669"/>
    <property type="project" value="UniProtKB-UniRule"/>
</dbReference>
<dbReference type="Gene3D" id="3.10.20.590">
    <property type="match status" value="1"/>
</dbReference>
<evidence type="ECO:0000256" key="3">
    <source>
        <dbReference type="ARBA" id="ARBA00022598"/>
    </source>
</evidence>
<dbReference type="Proteomes" id="UP000280586">
    <property type="component" value="Chromosome"/>
</dbReference>
<dbReference type="PANTHER" id="PTHR43740:SF2">
    <property type="entry name" value="LEUCINE--TRNA LIGASE, MITOCHONDRIAL"/>
    <property type="match status" value="1"/>
</dbReference>
<dbReference type="Gene3D" id="1.10.730.10">
    <property type="entry name" value="Isoleucyl-tRNA Synthetase, Domain 1"/>
    <property type="match status" value="2"/>
</dbReference>
<dbReference type="NCBIfam" id="TIGR00396">
    <property type="entry name" value="leuS_bact"/>
    <property type="match status" value="1"/>
</dbReference>
<dbReference type="CDD" id="cd00812">
    <property type="entry name" value="LeuRS_core"/>
    <property type="match status" value="1"/>
</dbReference>
<feature type="short sequence motif" description="'KMSKS' region" evidence="9">
    <location>
        <begin position="576"/>
        <end position="580"/>
    </location>
</feature>
<evidence type="ECO:0000256" key="10">
    <source>
        <dbReference type="RuleBase" id="RU363039"/>
    </source>
</evidence>
<evidence type="ECO:0000259" key="12">
    <source>
        <dbReference type="Pfam" id="PF08264"/>
    </source>
</evidence>
<evidence type="ECO:0000256" key="9">
    <source>
        <dbReference type="HAMAP-Rule" id="MF_00049"/>
    </source>
</evidence>
<dbReference type="GO" id="GO:0002161">
    <property type="term" value="F:aminoacyl-tRNA deacylase activity"/>
    <property type="evidence" value="ECO:0007669"/>
    <property type="project" value="InterPro"/>
</dbReference>
<feature type="domain" description="Aminoacyl-tRNA synthetase class Ia" evidence="11">
    <location>
        <begin position="414"/>
        <end position="604"/>
    </location>
</feature>
<reference evidence="16" key="2">
    <citation type="submission" date="2022-06" db="EMBL/GenBank/DDBJ databases">
        <authorList>
            <person name="Holder M.E."/>
            <person name="Ajami N.J."/>
            <person name="Petrosino J.F."/>
        </authorList>
    </citation>
    <scope>NUCLEOTIDE SEQUENCE</scope>
    <source>
        <strain evidence="16">RMA 8861</strain>
    </source>
</reference>
<keyword evidence="4 9" id="KW-0547">Nucleotide-binding</keyword>
<evidence type="ECO:0000256" key="4">
    <source>
        <dbReference type="ARBA" id="ARBA00022741"/>
    </source>
</evidence>
<name>A0A9N7JMA6_CLOSE</name>